<keyword evidence="3" id="KW-0472">Membrane</keyword>
<dbReference type="AlphaFoldDB" id="G0H9W2"/>
<protein>
    <submittedName>
        <fullName evidence="5">Putative glycosyltransferase</fullName>
    </submittedName>
</protein>
<dbReference type="InterPro" id="IPR001173">
    <property type="entry name" value="Glyco_trans_2-like"/>
</dbReference>
<keyword evidence="3" id="KW-1133">Transmembrane helix</keyword>
<evidence type="ECO:0000313" key="5">
    <source>
        <dbReference type="EMBL" id="AEK35666.1"/>
    </source>
</evidence>
<sequence>MSSSPVDNNDSTHPTVSVIVPVYNTEPYLRDSIDSILSQTEKNFEVILVDDGSTDGSSEICDTYASSDQRVSVFHRKNSGVSSSRNFGVDRARGSYILFVDADDCISPHMLNLLLSSMSPKEDMAICGYASFRDGDDAVIRTVGEGEVPARAISPAEALQEMLYEEIITTSPWAKLFHRDLFDGIRFPDIKTAEDLAIMYLLIGKATSVSRVDLPLYGYRIRSGSAIRNIFSPERLHGLEHAFTMLGYVRENFPGIEKSAVNRYFMEAVYILQNMSVRNVLTDSGPYRRCSRAVHGSRTTVLLDRRARPRHRIYAALSYPGCWTLVLTGDVLRLVQRIRQLRHRDDA</sequence>
<feature type="domain" description="Glycosyltransferase 2-like" evidence="4">
    <location>
        <begin position="17"/>
        <end position="183"/>
    </location>
</feature>
<keyword evidence="3" id="KW-0812">Transmembrane</keyword>
<dbReference type="HOGENOM" id="CLU_025996_25_1_11"/>
<evidence type="ECO:0000256" key="2">
    <source>
        <dbReference type="ARBA" id="ARBA00022679"/>
    </source>
</evidence>
<keyword evidence="1" id="KW-0328">Glycosyltransferase</keyword>
<dbReference type="CDD" id="cd00761">
    <property type="entry name" value="Glyco_tranf_GTA_type"/>
    <property type="match status" value="1"/>
</dbReference>
<evidence type="ECO:0000256" key="1">
    <source>
        <dbReference type="ARBA" id="ARBA00022676"/>
    </source>
</evidence>
<dbReference type="RefSeq" id="WP_014008860.1">
    <property type="nucleotide sequence ID" value="NC_015859.1"/>
</dbReference>
<keyword evidence="2 5" id="KW-0808">Transferase</keyword>
<dbReference type="GO" id="GO:0016757">
    <property type="term" value="F:glycosyltransferase activity"/>
    <property type="evidence" value="ECO:0007669"/>
    <property type="project" value="UniProtKB-KW"/>
</dbReference>
<name>G0H9W2_CORVD</name>
<gene>
    <name evidence="5" type="ordered locus">CVAR_0318</name>
</gene>
<dbReference type="Proteomes" id="UP000006659">
    <property type="component" value="Chromosome"/>
</dbReference>
<dbReference type="Gene3D" id="3.90.550.10">
    <property type="entry name" value="Spore Coat Polysaccharide Biosynthesis Protein SpsA, Chain A"/>
    <property type="match status" value="1"/>
</dbReference>
<evidence type="ECO:0000313" key="6">
    <source>
        <dbReference type="Proteomes" id="UP000006659"/>
    </source>
</evidence>
<dbReference type="PANTHER" id="PTHR22916">
    <property type="entry name" value="GLYCOSYLTRANSFERASE"/>
    <property type="match status" value="1"/>
</dbReference>
<dbReference type="KEGG" id="cva:CVAR_0318"/>
<proteinExistence type="predicted"/>
<dbReference type="PANTHER" id="PTHR22916:SF51">
    <property type="entry name" value="GLYCOSYLTRANSFERASE EPSH-RELATED"/>
    <property type="match status" value="1"/>
</dbReference>
<dbReference type="eggNOG" id="COG1216">
    <property type="taxonomic scope" value="Bacteria"/>
</dbReference>
<evidence type="ECO:0000259" key="4">
    <source>
        <dbReference type="Pfam" id="PF00535"/>
    </source>
</evidence>
<dbReference type="SUPFAM" id="SSF53448">
    <property type="entry name" value="Nucleotide-diphospho-sugar transferases"/>
    <property type="match status" value="1"/>
</dbReference>
<organism evidence="5 6">
    <name type="scientific">Corynebacterium variabile (strain DSM 44702 / CIP 107183 / JCM 12073 / NCIMB 30131)</name>
    <name type="common">Corynebacterium mooreparkense</name>
    <dbReference type="NCBI Taxonomy" id="858619"/>
    <lineage>
        <taxon>Bacteria</taxon>
        <taxon>Bacillati</taxon>
        <taxon>Actinomycetota</taxon>
        <taxon>Actinomycetes</taxon>
        <taxon>Mycobacteriales</taxon>
        <taxon>Corynebacteriaceae</taxon>
        <taxon>Corynebacterium</taxon>
    </lineage>
</organism>
<dbReference type="STRING" id="858619.CVAR_0318"/>
<dbReference type="InterPro" id="IPR029044">
    <property type="entry name" value="Nucleotide-diphossugar_trans"/>
</dbReference>
<dbReference type="Pfam" id="PF00535">
    <property type="entry name" value="Glycos_transf_2"/>
    <property type="match status" value="1"/>
</dbReference>
<feature type="transmembrane region" description="Helical" evidence="3">
    <location>
        <begin position="313"/>
        <end position="335"/>
    </location>
</feature>
<reference evidence="5 6" key="1">
    <citation type="journal article" date="2011" name="BMC Genomics">
        <title>Complete genome sequence of Corynebacterium variabile DSM 44702 isolated from the surface of smear-ripened cheeses and insights into cheese ripening and flavor generation.</title>
        <authorList>
            <person name="Schroeder J."/>
            <person name="Maus I."/>
            <person name="Trost E."/>
            <person name="Tauch A."/>
        </authorList>
    </citation>
    <scope>NUCLEOTIDE SEQUENCE [LARGE SCALE GENOMIC DNA]</scope>
    <source>
        <strain evidence="6">DSM 44702 / JCM 12073 / NCIMB 30131</strain>
    </source>
</reference>
<dbReference type="EMBL" id="CP002917">
    <property type="protein sequence ID" value="AEK35666.1"/>
    <property type="molecule type" value="Genomic_DNA"/>
</dbReference>
<evidence type="ECO:0000256" key="3">
    <source>
        <dbReference type="SAM" id="Phobius"/>
    </source>
</evidence>
<accession>G0H9W2</accession>